<organism evidence="2 3">
    <name type="scientific">Xenopus laevis</name>
    <name type="common">African clawed frog</name>
    <dbReference type="NCBI Taxonomy" id="8355"/>
    <lineage>
        <taxon>Eukaryota</taxon>
        <taxon>Metazoa</taxon>
        <taxon>Chordata</taxon>
        <taxon>Craniata</taxon>
        <taxon>Vertebrata</taxon>
        <taxon>Euteleostomi</taxon>
        <taxon>Amphibia</taxon>
        <taxon>Batrachia</taxon>
        <taxon>Anura</taxon>
        <taxon>Pipoidea</taxon>
        <taxon>Pipidae</taxon>
        <taxon>Xenopodinae</taxon>
        <taxon>Xenopus</taxon>
        <taxon>Xenopus</taxon>
    </lineage>
</organism>
<protein>
    <submittedName>
        <fullName evidence="2">Uncharacterized protein</fullName>
    </submittedName>
</protein>
<proteinExistence type="predicted"/>
<accession>A0A974DPK7</accession>
<sequence length="76" mass="8560">MVSSLRDLTQTPESSEPWQENQQGCRALLASEGWVDFGEHCPISYSQHAWQLKRFMNDLLSSIVAILLNRAAIRGA</sequence>
<evidence type="ECO:0000256" key="1">
    <source>
        <dbReference type="SAM" id="MobiDB-lite"/>
    </source>
</evidence>
<feature type="region of interest" description="Disordered" evidence="1">
    <location>
        <begin position="1"/>
        <end position="22"/>
    </location>
</feature>
<evidence type="ECO:0000313" key="3">
    <source>
        <dbReference type="Proteomes" id="UP000694892"/>
    </source>
</evidence>
<name>A0A974DPK7_XENLA</name>
<dbReference type="AlphaFoldDB" id="A0A974DPK7"/>
<evidence type="ECO:0000313" key="2">
    <source>
        <dbReference type="EMBL" id="OCT94362.1"/>
    </source>
</evidence>
<dbReference type="Proteomes" id="UP000694892">
    <property type="component" value="Chromosome 2L"/>
</dbReference>
<dbReference type="EMBL" id="CM004468">
    <property type="protein sequence ID" value="OCT94362.1"/>
    <property type="molecule type" value="Genomic_DNA"/>
</dbReference>
<gene>
    <name evidence="2" type="ORF">XELAEV_18012033mg</name>
</gene>
<reference evidence="3" key="1">
    <citation type="journal article" date="2016" name="Nature">
        <title>Genome evolution in the allotetraploid frog Xenopus laevis.</title>
        <authorList>
            <person name="Session A.M."/>
            <person name="Uno Y."/>
            <person name="Kwon T."/>
            <person name="Chapman J.A."/>
            <person name="Toyoda A."/>
            <person name="Takahashi S."/>
            <person name="Fukui A."/>
            <person name="Hikosaka A."/>
            <person name="Suzuki A."/>
            <person name="Kondo M."/>
            <person name="van Heeringen S.J."/>
            <person name="Quigley I."/>
            <person name="Heinz S."/>
            <person name="Ogino H."/>
            <person name="Ochi H."/>
            <person name="Hellsten U."/>
            <person name="Lyons J.B."/>
            <person name="Simakov O."/>
            <person name="Putnam N."/>
            <person name="Stites J."/>
            <person name="Kuroki Y."/>
            <person name="Tanaka T."/>
            <person name="Michiue T."/>
            <person name="Watanabe M."/>
            <person name="Bogdanovic O."/>
            <person name="Lister R."/>
            <person name="Georgiou G."/>
            <person name="Paranjpe S.S."/>
            <person name="van Kruijsbergen I."/>
            <person name="Shu S."/>
            <person name="Carlson J."/>
            <person name="Kinoshita T."/>
            <person name="Ohta Y."/>
            <person name="Mawaribuchi S."/>
            <person name="Jenkins J."/>
            <person name="Grimwood J."/>
            <person name="Schmutz J."/>
            <person name="Mitros T."/>
            <person name="Mozaffari S.V."/>
            <person name="Suzuki Y."/>
            <person name="Haramoto Y."/>
            <person name="Yamamoto T.S."/>
            <person name="Takagi C."/>
            <person name="Heald R."/>
            <person name="Miller K."/>
            <person name="Haudenschild C."/>
            <person name="Kitzman J."/>
            <person name="Nakayama T."/>
            <person name="Izutsu Y."/>
            <person name="Robert J."/>
            <person name="Fortriede J."/>
            <person name="Burns K."/>
            <person name="Lotay V."/>
            <person name="Karimi K."/>
            <person name="Yasuoka Y."/>
            <person name="Dichmann D.S."/>
            <person name="Flajnik M.F."/>
            <person name="Houston D.W."/>
            <person name="Shendure J."/>
            <person name="DuPasquier L."/>
            <person name="Vize P.D."/>
            <person name="Zorn A.M."/>
            <person name="Ito M."/>
            <person name="Marcotte E.M."/>
            <person name="Wallingford J.B."/>
            <person name="Ito Y."/>
            <person name="Asashima M."/>
            <person name="Ueno N."/>
            <person name="Matsuda Y."/>
            <person name="Veenstra G.J."/>
            <person name="Fujiyama A."/>
            <person name="Harland R.M."/>
            <person name="Taira M."/>
            <person name="Rokhsar D.S."/>
        </authorList>
    </citation>
    <scope>NUCLEOTIDE SEQUENCE [LARGE SCALE GENOMIC DNA]</scope>
    <source>
        <strain evidence="3">J</strain>
    </source>
</reference>